<evidence type="ECO:0000313" key="2">
    <source>
        <dbReference type="Proteomes" id="UP000257136"/>
    </source>
</evidence>
<sequence length="206" mass="23714">MCFFIFCGIIKFNFVGSLKLLLAGFPSRDRSGILFCLVFSRQKRYKRIAGNSSLKNKLSMKKVFGVLLIALLFVGCKQKINPADIAKINGYWEIEKVILEDGSEKQYGVNESFDYLQIDKNNAGIRKKVMPQLDGTFLANDTFENVKIRFAEDQTFLDYSTPYMKWSEEILALTDKELVVLNKEKKEYHYKKAGPINLDDYGKKTK</sequence>
<dbReference type="AlphaFoldDB" id="A0A3E0EVQ7"/>
<dbReference type="Proteomes" id="UP000257136">
    <property type="component" value="Unassembled WGS sequence"/>
</dbReference>
<name>A0A3E0EVQ7_9FLAO</name>
<proteinExistence type="predicted"/>
<evidence type="ECO:0008006" key="3">
    <source>
        <dbReference type="Google" id="ProtNLM"/>
    </source>
</evidence>
<reference evidence="1 2" key="1">
    <citation type="submission" date="2018-08" db="EMBL/GenBank/DDBJ databases">
        <title>Genomic Encyclopedia of Archaeal and Bacterial Type Strains, Phase II (KMG-II): from individual species to whole genera.</title>
        <authorList>
            <person name="Goeker M."/>
        </authorList>
    </citation>
    <scope>NUCLEOTIDE SEQUENCE [LARGE SCALE GENOMIC DNA]</scope>
    <source>
        <strain evidence="1 2">DSM 100880</strain>
    </source>
</reference>
<accession>A0A3E0EVQ7</accession>
<comment type="caution">
    <text evidence="1">The sequence shown here is derived from an EMBL/GenBank/DDBJ whole genome shotgun (WGS) entry which is preliminary data.</text>
</comment>
<keyword evidence="2" id="KW-1185">Reference proteome</keyword>
<evidence type="ECO:0000313" key="1">
    <source>
        <dbReference type="EMBL" id="REH01217.1"/>
    </source>
</evidence>
<organism evidence="1 2">
    <name type="scientific">Flavobacterium aquicola</name>
    <dbReference type="NCBI Taxonomy" id="1682742"/>
    <lineage>
        <taxon>Bacteria</taxon>
        <taxon>Pseudomonadati</taxon>
        <taxon>Bacteroidota</taxon>
        <taxon>Flavobacteriia</taxon>
        <taxon>Flavobacteriales</taxon>
        <taxon>Flavobacteriaceae</taxon>
        <taxon>Flavobacterium</taxon>
    </lineage>
</organism>
<gene>
    <name evidence="1" type="ORF">C8P67_102482</name>
</gene>
<protein>
    <recommendedName>
        <fullName evidence="3">Lipocalin-like protein</fullName>
    </recommendedName>
</protein>
<dbReference type="EMBL" id="QUNI01000002">
    <property type="protein sequence ID" value="REH01217.1"/>
    <property type="molecule type" value="Genomic_DNA"/>
</dbReference>